<dbReference type="FunFam" id="3.30.70.20:FF:000035">
    <property type="entry name" value="Iron hydrogenase 1"/>
    <property type="match status" value="1"/>
</dbReference>
<gene>
    <name evidence="16" type="ORF">MNBD_UNCLBAC01-1712</name>
</gene>
<keyword evidence="12" id="KW-0472">Membrane</keyword>
<dbReference type="EMBL" id="UOGJ01000039">
    <property type="protein sequence ID" value="VAX35254.1"/>
    <property type="molecule type" value="Genomic_DNA"/>
</dbReference>
<feature type="domain" description="4Fe-4S His(Cys)3-ligated-type" evidence="15">
    <location>
        <begin position="80"/>
        <end position="119"/>
    </location>
</feature>
<comment type="subcellular location">
    <subcellularLocation>
        <location evidence="2">Membrane</location>
    </subcellularLocation>
</comment>
<dbReference type="GO" id="GO:0008137">
    <property type="term" value="F:NADH dehydrogenase (ubiquinone) activity"/>
    <property type="evidence" value="ECO:0007669"/>
    <property type="project" value="InterPro"/>
</dbReference>
<dbReference type="AlphaFoldDB" id="A0A3B1DGS9"/>
<feature type="domain" description="2Fe-2S ferredoxin-type" evidence="14">
    <location>
        <begin position="4"/>
        <end position="80"/>
    </location>
</feature>
<dbReference type="Pfam" id="PF13510">
    <property type="entry name" value="Fer2_4"/>
    <property type="match status" value="1"/>
</dbReference>
<evidence type="ECO:0000256" key="4">
    <source>
        <dbReference type="ARBA" id="ARBA00022485"/>
    </source>
</evidence>
<dbReference type="InterPro" id="IPR019574">
    <property type="entry name" value="NADH_UbQ_OxRdtase_Gsu_4Fe4S-bd"/>
</dbReference>
<dbReference type="PROSITE" id="PS00641">
    <property type="entry name" value="COMPLEX1_75K_1"/>
    <property type="match status" value="1"/>
</dbReference>
<dbReference type="SUPFAM" id="SSF54862">
    <property type="entry name" value="4Fe-4S ferredoxins"/>
    <property type="match status" value="1"/>
</dbReference>
<dbReference type="GO" id="GO:0046872">
    <property type="term" value="F:metal ion binding"/>
    <property type="evidence" value="ECO:0007669"/>
    <property type="project" value="UniProtKB-KW"/>
</dbReference>
<accession>A0A3B1DGS9</accession>
<keyword evidence="6" id="KW-0479">Metal-binding</keyword>
<protein>
    <submittedName>
        <fullName evidence="16">NAD-reducing [NiFe] hydrogenase HoxFUYH(E), subunit gamma (HoxU)</fullName>
        <ecNumber evidence="16">1.12.1.2</ecNumber>
    </submittedName>
</protein>
<organism evidence="16">
    <name type="scientific">hydrothermal vent metagenome</name>
    <dbReference type="NCBI Taxonomy" id="652676"/>
    <lineage>
        <taxon>unclassified sequences</taxon>
        <taxon>metagenomes</taxon>
        <taxon>ecological metagenomes</taxon>
    </lineage>
</organism>
<proteinExistence type="inferred from homology"/>
<evidence type="ECO:0000259" key="15">
    <source>
        <dbReference type="PROSITE" id="PS51839"/>
    </source>
</evidence>
<dbReference type="Gene3D" id="3.30.70.20">
    <property type="match status" value="1"/>
</dbReference>
<comment type="similarity">
    <text evidence="3">Belongs to the complex I 75 kDa subunit family.</text>
</comment>
<dbReference type="SUPFAM" id="SSF54292">
    <property type="entry name" value="2Fe-2S ferredoxin-like"/>
    <property type="match status" value="1"/>
</dbReference>
<evidence type="ECO:0000256" key="3">
    <source>
        <dbReference type="ARBA" id="ARBA00005404"/>
    </source>
</evidence>
<dbReference type="GO" id="GO:0042773">
    <property type="term" value="P:ATP synthesis coupled electron transport"/>
    <property type="evidence" value="ECO:0007669"/>
    <property type="project" value="InterPro"/>
</dbReference>
<evidence type="ECO:0000256" key="9">
    <source>
        <dbReference type="ARBA" id="ARBA00023004"/>
    </source>
</evidence>
<evidence type="ECO:0000256" key="13">
    <source>
        <dbReference type="ARBA" id="ARBA00034078"/>
    </source>
</evidence>
<dbReference type="Pfam" id="PF10588">
    <property type="entry name" value="NADH-G_4Fe-4S_3"/>
    <property type="match status" value="1"/>
</dbReference>
<dbReference type="PROSITE" id="PS00642">
    <property type="entry name" value="COMPLEX1_75K_2"/>
    <property type="match status" value="1"/>
</dbReference>
<dbReference type="InterPro" id="IPR001041">
    <property type="entry name" value="2Fe-2S_ferredoxin-type"/>
</dbReference>
<dbReference type="InterPro" id="IPR016214">
    <property type="entry name" value="NAD-red_Hydgase_HoxS_gsu"/>
</dbReference>
<dbReference type="Gene3D" id="3.10.20.740">
    <property type="match status" value="1"/>
</dbReference>
<keyword evidence="5" id="KW-0001">2Fe-2S</keyword>
<dbReference type="SMART" id="SM00929">
    <property type="entry name" value="NADH-G_4Fe-4S_3"/>
    <property type="match status" value="1"/>
</dbReference>
<comment type="cofactor">
    <cofactor evidence="1">
        <name>[4Fe-4S] cluster</name>
        <dbReference type="ChEBI" id="CHEBI:49883"/>
    </cofactor>
</comment>
<evidence type="ECO:0000256" key="5">
    <source>
        <dbReference type="ARBA" id="ARBA00022714"/>
    </source>
</evidence>
<comment type="cofactor">
    <cofactor evidence="13">
        <name>[2Fe-2S] cluster</name>
        <dbReference type="ChEBI" id="CHEBI:190135"/>
    </cofactor>
</comment>
<evidence type="ECO:0000259" key="14">
    <source>
        <dbReference type="PROSITE" id="PS51085"/>
    </source>
</evidence>
<keyword evidence="10" id="KW-0411">Iron-sulfur</keyword>
<keyword evidence="4" id="KW-0004">4Fe-4S</keyword>
<keyword evidence="16" id="KW-0371">Homeobox</keyword>
<sequence>MSKKIVTFTIDGEEIKGKLGQTIMEAADEAGVYIPRLCYLKGLTPHGSCRVCVVNVNGRSQTSCTQPITEGMVVENDTADIQGMRRDLVDMLFVEGNHICPSCEKSGNCELQAVAYKLGITAPKYPFQFPRREMDATHPDIFLDRNRCILCARCVEASRDLDGKTVFEFVNRGPHKEIAINSDANLADTKIDIKDKVVDVCPVGSILKKRVGFSVPVGKRNFDKNPIGAEIEK</sequence>
<dbReference type="GO" id="GO:0016020">
    <property type="term" value="C:membrane"/>
    <property type="evidence" value="ECO:0007669"/>
    <property type="project" value="UniProtKB-SubCell"/>
</dbReference>
<evidence type="ECO:0000256" key="7">
    <source>
        <dbReference type="ARBA" id="ARBA00022737"/>
    </source>
</evidence>
<dbReference type="GO" id="GO:0003677">
    <property type="term" value="F:DNA binding"/>
    <property type="evidence" value="ECO:0007669"/>
    <property type="project" value="UniProtKB-KW"/>
</dbReference>
<reference evidence="16" key="1">
    <citation type="submission" date="2018-06" db="EMBL/GenBank/DDBJ databases">
        <authorList>
            <person name="Zhirakovskaya E."/>
        </authorList>
    </citation>
    <scope>NUCLEOTIDE SEQUENCE</scope>
</reference>
<evidence type="ECO:0000256" key="2">
    <source>
        <dbReference type="ARBA" id="ARBA00004370"/>
    </source>
</evidence>
<keyword evidence="8" id="KW-1278">Translocase</keyword>
<dbReference type="GO" id="GO:0051537">
    <property type="term" value="F:2 iron, 2 sulfur cluster binding"/>
    <property type="evidence" value="ECO:0007669"/>
    <property type="project" value="UniProtKB-KW"/>
</dbReference>
<dbReference type="PIRSF" id="PIRSF000309">
    <property type="entry name" value="NAD_red_hyd_HoxU"/>
    <property type="match status" value="1"/>
</dbReference>
<evidence type="ECO:0000256" key="6">
    <source>
        <dbReference type="ARBA" id="ARBA00022723"/>
    </source>
</evidence>
<evidence type="ECO:0000256" key="10">
    <source>
        <dbReference type="ARBA" id="ARBA00023014"/>
    </source>
</evidence>
<keyword evidence="7" id="KW-0677">Repeat</keyword>
<dbReference type="FunFam" id="3.10.20.740:FF:000004">
    <property type="entry name" value="NADH-quinone oxidoreductase"/>
    <property type="match status" value="1"/>
</dbReference>
<dbReference type="PROSITE" id="PS51085">
    <property type="entry name" value="2FE2S_FER_2"/>
    <property type="match status" value="1"/>
</dbReference>
<dbReference type="CDD" id="cd00207">
    <property type="entry name" value="fer2"/>
    <property type="match status" value="1"/>
</dbReference>
<dbReference type="PROSITE" id="PS51839">
    <property type="entry name" value="4FE4S_HC3"/>
    <property type="match status" value="1"/>
</dbReference>
<evidence type="ECO:0000313" key="16">
    <source>
        <dbReference type="EMBL" id="VAX35254.1"/>
    </source>
</evidence>
<evidence type="ECO:0000256" key="12">
    <source>
        <dbReference type="ARBA" id="ARBA00023136"/>
    </source>
</evidence>
<name>A0A3B1DGS9_9ZZZZ</name>
<dbReference type="EC" id="1.12.1.2" evidence="16"/>
<dbReference type="InterPro" id="IPR000283">
    <property type="entry name" value="NADH_UbQ_OxRdtase_75kDa_su_CS"/>
</dbReference>
<dbReference type="InterPro" id="IPR036010">
    <property type="entry name" value="2Fe-2S_ferredoxin-like_sf"/>
</dbReference>
<evidence type="ECO:0000256" key="11">
    <source>
        <dbReference type="ARBA" id="ARBA00023027"/>
    </source>
</evidence>
<keyword evidence="11" id="KW-0520">NAD</keyword>
<evidence type="ECO:0000256" key="8">
    <source>
        <dbReference type="ARBA" id="ARBA00022967"/>
    </source>
</evidence>
<dbReference type="InterPro" id="IPR054351">
    <property type="entry name" value="NADH_UbQ_OxRdtase_ferredoxin"/>
</dbReference>
<evidence type="ECO:0000256" key="1">
    <source>
        <dbReference type="ARBA" id="ARBA00001966"/>
    </source>
</evidence>
<dbReference type="Pfam" id="PF22117">
    <property type="entry name" value="Fer4_Nqo3"/>
    <property type="match status" value="1"/>
</dbReference>
<dbReference type="GO" id="GO:0047985">
    <property type="term" value="F:hydrogen dehydrogenase activity"/>
    <property type="evidence" value="ECO:0007669"/>
    <property type="project" value="UniProtKB-EC"/>
</dbReference>
<keyword evidence="9" id="KW-0408">Iron</keyword>
<keyword evidence="16" id="KW-0560">Oxidoreductase</keyword>
<dbReference type="GO" id="GO:0051539">
    <property type="term" value="F:4 iron, 4 sulfur cluster binding"/>
    <property type="evidence" value="ECO:0007669"/>
    <property type="project" value="UniProtKB-KW"/>
</dbReference>